<protein>
    <submittedName>
        <fullName evidence="1">Uncharacterized protein</fullName>
    </submittedName>
</protein>
<dbReference type="AlphaFoldDB" id="A0A4Z2IE20"/>
<name>A0A4Z2IE20_9TELE</name>
<proteinExistence type="predicted"/>
<gene>
    <name evidence="1" type="ORF">EYF80_013764</name>
</gene>
<evidence type="ECO:0000313" key="1">
    <source>
        <dbReference type="EMBL" id="TNN76001.1"/>
    </source>
</evidence>
<dbReference type="Proteomes" id="UP000314294">
    <property type="component" value="Unassembled WGS sequence"/>
</dbReference>
<reference evidence="1 2" key="1">
    <citation type="submission" date="2019-03" db="EMBL/GenBank/DDBJ databases">
        <title>First draft genome of Liparis tanakae, snailfish: a comprehensive survey of snailfish specific genes.</title>
        <authorList>
            <person name="Kim W."/>
            <person name="Song I."/>
            <person name="Jeong J.-H."/>
            <person name="Kim D."/>
            <person name="Kim S."/>
            <person name="Ryu S."/>
            <person name="Song J.Y."/>
            <person name="Lee S.K."/>
        </authorList>
    </citation>
    <scope>NUCLEOTIDE SEQUENCE [LARGE SCALE GENOMIC DNA]</scope>
    <source>
        <tissue evidence="1">Muscle</tissue>
    </source>
</reference>
<accession>A0A4Z2IE20</accession>
<dbReference type="EMBL" id="SRLO01000097">
    <property type="protein sequence ID" value="TNN76001.1"/>
    <property type="molecule type" value="Genomic_DNA"/>
</dbReference>
<sequence length="169" mass="18861">MGQDYFPSPHAGCAGEQINYAAQHNDSPIQHWKGVAFAKDSRGWSGAVYVARRPDLFQLCPGRKTFSPVRLDSLDIHRGRWKTGGLHFHVGYGELGEGGVLSQEQGVLYYFGTTRTRHLLMRACGDLKFIIWQTNNESQDCPNEAKVEARLIRGAPYPSIPSTASNFFC</sequence>
<comment type="caution">
    <text evidence="1">The sequence shown here is derived from an EMBL/GenBank/DDBJ whole genome shotgun (WGS) entry which is preliminary data.</text>
</comment>
<organism evidence="1 2">
    <name type="scientific">Liparis tanakae</name>
    <name type="common">Tanaka's snailfish</name>
    <dbReference type="NCBI Taxonomy" id="230148"/>
    <lineage>
        <taxon>Eukaryota</taxon>
        <taxon>Metazoa</taxon>
        <taxon>Chordata</taxon>
        <taxon>Craniata</taxon>
        <taxon>Vertebrata</taxon>
        <taxon>Euteleostomi</taxon>
        <taxon>Actinopterygii</taxon>
        <taxon>Neopterygii</taxon>
        <taxon>Teleostei</taxon>
        <taxon>Neoteleostei</taxon>
        <taxon>Acanthomorphata</taxon>
        <taxon>Eupercaria</taxon>
        <taxon>Perciformes</taxon>
        <taxon>Cottioidei</taxon>
        <taxon>Cottales</taxon>
        <taxon>Liparidae</taxon>
        <taxon>Liparis</taxon>
    </lineage>
</organism>
<keyword evidence="2" id="KW-1185">Reference proteome</keyword>
<evidence type="ECO:0000313" key="2">
    <source>
        <dbReference type="Proteomes" id="UP000314294"/>
    </source>
</evidence>